<name>I3E154_BACMT</name>
<dbReference type="STRING" id="997296.PB1_07687"/>
<dbReference type="Proteomes" id="UP000010523">
    <property type="component" value="Unassembled WGS sequence"/>
</dbReference>
<dbReference type="RefSeq" id="WP_003351656.1">
    <property type="nucleotide sequence ID" value="NZ_AFEU01000002.1"/>
</dbReference>
<evidence type="ECO:0000313" key="2">
    <source>
        <dbReference type="EMBL" id="EIJ80225.1"/>
    </source>
</evidence>
<feature type="transmembrane region" description="Helical" evidence="1">
    <location>
        <begin position="132"/>
        <end position="154"/>
    </location>
</feature>
<dbReference type="PATRIC" id="fig|997296.3.peg.1633"/>
<dbReference type="AlphaFoldDB" id="I3E154"/>
<keyword evidence="1" id="KW-1133">Transmembrane helix</keyword>
<sequence>MKKIFALSLFDLKYAYRDFMLMVSILAPLLLALVFRFGVPFIFSYLEGRFSITLKNYFELQAIILMITVPVLLGMFAAFIILDERDENVLTFLAVTPLSKKEYLAYRLGTPVFISTLLTFAALFIAGYADILSWQTIPVIFLLSLEAPLVALFVAGAAKNKVEGLAVAKVASILLLVPLIFEFIEGPLKYIAGILPPFWLVSAFFSALHSEVEKWLIFIGISIATHLFCISILFNRFKNAVL</sequence>
<feature type="transmembrane region" description="Helical" evidence="1">
    <location>
        <begin position="166"/>
        <end position="184"/>
    </location>
</feature>
<accession>I3E154</accession>
<keyword evidence="1" id="KW-0812">Transmembrane</keyword>
<feature type="transmembrane region" description="Helical" evidence="1">
    <location>
        <begin position="215"/>
        <end position="234"/>
    </location>
</feature>
<reference evidence="2 3" key="1">
    <citation type="journal article" date="2012" name="Appl. Environ. Microbiol.">
        <title>Genome Sequence of Thermotolerant Bacillus methanolicus: Features and Regulation Related to Methylotrophy and Production of L-Lysine and L-Glutamate from Methanol.</title>
        <authorList>
            <person name="Heggeset T.M."/>
            <person name="Krog A."/>
            <person name="Balzer S."/>
            <person name="Wentzel A."/>
            <person name="Ellingsen T.E."/>
            <person name="Brautaset T."/>
        </authorList>
    </citation>
    <scope>NUCLEOTIDE SEQUENCE [LARGE SCALE GENOMIC DNA]</scope>
    <source>
        <strain evidence="2 3">PB1</strain>
    </source>
</reference>
<evidence type="ECO:0000256" key="1">
    <source>
        <dbReference type="SAM" id="Phobius"/>
    </source>
</evidence>
<keyword evidence="3" id="KW-1185">Reference proteome</keyword>
<feature type="transmembrane region" description="Helical" evidence="1">
    <location>
        <begin position="21"/>
        <end position="43"/>
    </location>
</feature>
<feature type="transmembrane region" description="Helical" evidence="1">
    <location>
        <begin position="63"/>
        <end position="82"/>
    </location>
</feature>
<dbReference type="OrthoDB" id="1551065at2"/>
<protein>
    <submittedName>
        <fullName evidence="2">Putative ABC transporter</fullName>
    </submittedName>
</protein>
<gene>
    <name evidence="2" type="ORF">PB1_07687</name>
</gene>
<evidence type="ECO:0000313" key="3">
    <source>
        <dbReference type="Proteomes" id="UP000010523"/>
    </source>
</evidence>
<dbReference type="eggNOG" id="COG0474">
    <property type="taxonomic scope" value="Bacteria"/>
</dbReference>
<dbReference type="EMBL" id="AFEU01000002">
    <property type="protein sequence ID" value="EIJ80225.1"/>
    <property type="molecule type" value="Genomic_DNA"/>
</dbReference>
<organism evidence="2 3">
    <name type="scientific">Bacillus methanolicus PB1</name>
    <dbReference type="NCBI Taxonomy" id="997296"/>
    <lineage>
        <taxon>Bacteria</taxon>
        <taxon>Bacillati</taxon>
        <taxon>Bacillota</taxon>
        <taxon>Bacilli</taxon>
        <taxon>Bacillales</taxon>
        <taxon>Bacillaceae</taxon>
        <taxon>Bacillus</taxon>
    </lineage>
</organism>
<proteinExistence type="predicted"/>
<keyword evidence="1" id="KW-0472">Membrane</keyword>
<comment type="caution">
    <text evidence="2">The sequence shown here is derived from an EMBL/GenBank/DDBJ whole genome shotgun (WGS) entry which is preliminary data.</text>
</comment>
<feature type="transmembrane region" description="Helical" evidence="1">
    <location>
        <begin position="103"/>
        <end position="126"/>
    </location>
</feature>
<feature type="transmembrane region" description="Helical" evidence="1">
    <location>
        <begin position="190"/>
        <end position="208"/>
    </location>
</feature>